<gene>
    <name evidence="1" type="ORF">SAMN05421640_0546</name>
</gene>
<dbReference type="RefSeq" id="WP_089355304.1">
    <property type="nucleotide sequence ID" value="NZ_FZPD01000001.1"/>
</dbReference>
<dbReference type="AlphaFoldDB" id="A0A239F8L2"/>
<organism evidence="1 2">
    <name type="scientific">Ekhidna lutea</name>
    <dbReference type="NCBI Taxonomy" id="447679"/>
    <lineage>
        <taxon>Bacteria</taxon>
        <taxon>Pseudomonadati</taxon>
        <taxon>Bacteroidota</taxon>
        <taxon>Cytophagia</taxon>
        <taxon>Cytophagales</taxon>
        <taxon>Reichenbachiellaceae</taxon>
        <taxon>Ekhidna</taxon>
    </lineage>
</organism>
<protein>
    <recommendedName>
        <fullName evidence="3">Phasin protein</fullName>
    </recommendedName>
</protein>
<evidence type="ECO:0008006" key="3">
    <source>
        <dbReference type="Google" id="ProtNLM"/>
    </source>
</evidence>
<dbReference type="Proteomes" id="UP000198393">
    <property type="component" value="Unassembled WGS sequence"/>
</dbReference>
<name>A0A239F8L2_EKHLU</name>
<sequence>MEKKENNENENNPVASKISTFFKGVKENLSEGARVLATISTEVFEEAKEKAEELYEKGSDKFEQASGVVESYVEKFQGEKEIKQLSKEKEELCSILGDAVYHEFRKNGTVSKRFLTTKKSEKLILSIKEVDKRILRIGKQLDKNSL</sequence>
<evidence type="ECO:0000313" key="1">
    <source>
        <dbReference type="EMBL" id="SNS53127.1"/>
    </source>
</evidence>
<evidence type="ECO:0000313" key="2">
    <source>
        <dbReference type="Proteomes" id="UP000198393"/>
    </source>
</evidence>
<reference evidence="1 2" key="1">
    <citation type="submission" date="2017-06" db="EMBL/GenBank/DDBJ databases">
        <authorList>
            <person name="Kim H.J."/>
            <person name="Triplett B.A."/>
        </authorList>
    </citation>
    <scope>NUCLEOTIDE SEQUENCE [LARGE SCALE GENOMIC DNA]</scope>
    <source>
        <strain evidence="1 2">DSM 19307</strain>
    </source>
</reference>
<proteinExistence type="predicted"/>
<accession>A0A239F8L2</accession>
<dbReference type="EMBL" id="FZPD01000001">
    <property type="protein sequence ID" value="SNS53127.1"/>
    <property type="molecule type" value="Genomic_DNA"/>
</dbReference>
<keyword evidence="2" id="KW-1185">Reference proteome</keyword>